<dbReference type="AlphaFoldDB" id="A0A6P1TBS8"/>
<dbReference type="EMBL" id="JACHHR010000001">
    <property type="protein sequence ID" value="MBB5210480.1"/>
    <property type="molecule type" value="Genomic_DNA"/>
</dbReference>
<evidence type="ECO:0000256" key="2">
    <source>
        <dbReference type="ARBA" id="ARBA00022475"/>
    </source>
</evidence>
<dbReference type="CDD" id="cd07731">
    <property type="entry name" value="ComA-like_MBL-fold"/>
    <property type="match status" value="1"/>
</dbReference>
<dbReference type="Pfam" id="PF03772">
    <property type="entry name" value="Competence"/>
    <property type="match status" value="1"/>
</dbReference>
<feature type="transmembrane region" description="Helical" evidence="6">
    <location>
        <begin position="445"/>
        <end position="472"/>
    </location>
</feature>
<dbReference type="Proteomes" id="UP000563601">
    <property type="component" value="Unassembled WGS sequence"/>
</dbReference>
<evidence type="ECO:0000256" key="4">
    <source>
        <dbReference type="ARBA" id="ARBA00022989"/>
    </source>
</evidence>
<reference evidence="9 10" key="1">
    <citation type="submission" date="2020-01" db="EMBL/GenBank/DDBJ databases">
        <title>The possibility of degradation of plastic by Microbulbifer hydrolyticus IRE-31.</title>
        <authorList>
            <person name="Liu L."/>
        </authorList>
    </citation>
    <scope>NUCLEOTIDE SEQUENCE [LARGE SCALE GENOMIC DNA]</scope>
    <source>
        <strain evidence="9 10">IRE-31</strain>
    </source>
</reference>
<evidence type="ECO:0000313" key="8">
    <source>
        <dbReference type="EMBL" id="MBB5210480.1"/>
    </source>
</evidence>
<dbReference type="RefSeq" id="WP_161858366.1">
    <property type="nucleotide sequence ID" value="NZ_JACHHR010000001.1"/>
</dbReference>
<feature type="transmembrane region" description="Helical" evidence="6">
    <location>
        <begin position="523"/>
        <end position="548"/>
    </location>
</feature>
<dbReference type="GO" id="GO:0030420">
    <property type="term" value="P:establishment of competence for transformation"/>
    <property type="evidence" value="ECO:0007669"/>
    <property type="project" value="InterPro"/>
</dbReference>
<keyword evidence="3 6" id="KW-0812">Transmembrane</keyword>
<feature type="transmembrane region" description="Helical" evidence="6">
    <location>
        <begin position="317"/>
        <end position="335"/>
    </location>
</feature>
<feature type="transmembrane region" description="Helical" evidence="6">
    <location>
        <begin position="283"/>
        <end position="305"/>
    </location>
</feature>
<reference evidence="8 11" key="2">
    <citation type="submission" date="2020-08" db="EMBL/GenBank/DDBJ databases">
        <title>Genomic Encyclopedia of Type Strains, Phase IV (KMG-IV): sequencing the most valuable type-strain genomes for metagenomic binning, comparative biology and taxonomic classification.</title>
        <authorList>
            <person name="Goeker M."/>
        </authorList>
    </citation>
    <scope>NUCLEOTIDE SEQUENCE [LARGE SCALE GENOMIC DNA]</scope>
    <source>
        <strain evidence="8 11">DSM 11525</strain>
    </source>
</reference>
<feature type="transmembrane region" description="Helical" evidence="6">
    <location>
        <begin position="73"/>
        <end position="95"/>
    </location>
</feature>
<dbReference type="PANTHER" id="PTHR30619">
    <property type="entry name" value="DNA INTERNALIZATION/COMPETENCE PROTEIN COMEC/REC2"/>
    <property type="match status" value="1"/>
</dbReference>
<dbReference type="InterPro" id="IPR035681">
    <property type="entry name" value="ComA-like_MBL"/>
</dbReference>
<dbReference type="SMART" id="SM00849">
    <property type="entry name" value="Lactamase_B"/>
    <property type="match status" value="1"/>
</dbReference>
<dbReference type="PANTHER" id="PTHR30619:SF1">
    <property type="entry name" value="RECOMBINATION PROTEIN 2"/>
    <property type="match status" value="1"/>
</dbReference>
<dbReference type="GO" id="GO:0005886">
    <property type="term" value="C:plasma membrane"/>
    <property type="evidence" value="ECO:0007669"/>
    <property type="project" value="UniProtKB-SubCell"/>
</dbReference>
<keyword evidence="10" id="KW-1185">Reference proteome</keyword>
<dbReference type="OrthoDB" id="9761531at2"/>
<evidence type="ECO:0000313" key="11">
    <source>
        <dbReference type="Proteomes" id="UP000563601"/>
    </source>
</evidence>
<dbReference type="NCBIfam" id="TIGR00361">
    <property type="entry name" value="ComEC_Rec2"/>
    <property type="match status" value="1"/>
</dbReference>
<dbReference type="InterPro" id="IPR004797">
    <property type="entry name" value="Competence_ComEC/Rec2"/>
</dbReference>
<dbReference type="InterPro" id="IPR036866">
    <property type="entry name" value="RibonucZ/Hydroxyglut_hydro"/>
</dbReference>
<feature type="transmembrane region" description="Helical" evidence="6">
    <location>
        <begin position="555"/>
        <end position="571"/>
    </location>
</feature>
<feature type="domain" description="Metallo-beta-lactamase" evidence="7">
    <location>
        <begin position="588"/>
        <end position="784"/>
    </location>
</feature>
<dbReference type="InterPro" id="IPR004477">
    <property type="entry name" value="ComEC_N"/>
</dbReference>
<organism evidence="8 11">
    <name type="scientific">Microbulbifer hydrolyticus</name>
    <dbReference type="NCBI Taxonomy" id="48074"/>
    <lineage>
        <taxon>Bacteria</taxon>
        <taxon>Pseudomonadati</taxon>
        <taxon>Pseudomonadota</taxon>
        <taxon>Gammaproteobacteria</taxon>
        <taxon>Cellvibrionales</taxon>
        <taxon>Microbulbiferaceae</taxon>
        <taxon>Microbulbifer</taxon>
    </lineage>
</organism>
<proteinExistence type="predicted"/>
<evidence type="ECO:0000256" key="5">
    <source>
        <dbReference type="ARBA" id="ARBA00023136"/>
    </source>
</evidence>
<gene>
    <name evidence="9" type="ORF">GTQ55_08620</name>
    <name evidence="8" type="ORF">HNQ53_000668</name>
</gene>
<keyword evidence="5 6" id="KW-0472">Membrane</keyword>
<dbReference type="InterPro" id="IPR052159">
    <property type="entry name" value="Competence_DNA_uptake"/>
</dbReference>
<dbReference type="Gene3D" id="3.60.15.10">
    <property type="entry name" value="Ribonuclease Z/Hydroxyacylglutathione hydrolase-like"/>
    <property type="match status" value="1"/>
</dbReference>
<evidence type="ECO:0000256" key="3">
    <source>
        <dbReference type="ARBA" id="ARBA00022692"/>
    </source>
</evidence>
<dbReference type="SUPFAM" id="SSF56281">
    <property type="entry name" value="Metallo-hydrolase/oxidoreductase"/>
    <property type="match status" value="1"/>
</dbReference>
<feature type="transmembrane region" description="Helical" evidence="6">
    <location>
        <begin position="12"/>
        <end position="33"/>
    </location>
</feature>
<evidence type="ECO:0000313" key="10">
    <source>
        <dbReference type="Proteomes" id="UP000464675"/>
    </source>
</evidence>
<dbReference type="Proteomes" id="UP000464675">
    <property type="component" value="Chromosome"/>
</dbReference>
<accession>A0A6P1TBS8</accession>
<sequence>MLRRPCADSGKVGLSVTGGLWLFGIGIAQVALWPRLPGLSTALCAVYFSLVLVLLLAAVLVARRGYGRPSKWLMVRGACYWLLPFLIGAGWGLYWDRAALDARLPPALHGTDFEVTLQITSLPESRPAVFRYGRGHGSGSTALDVQFLAEVESAEHAALVGQKVLVSWYGSDRIAEIRAGSRWTMRLRLKRPRGSVNPHTFDYEAWLLQEGVFATGYIREKALRPVLLEDGAGLYRLRESIRDRVTAANLGFGRLLRALLLGDKSGLTDTDRKVLQSTGTAHLLAISGLHVGMVAGFFLLIGGYLGRLLSPFGSWNSRLLAGSGGLAAAAGYTLICGAPLSAQRALIMTAVAISVWIWGRRVASGLAFALAVAMVLLLQPLAVLNPGFWLSFLAVAALLLCYSGRTVSGPDVFHASESRSTLAKLLSYVGQYIKPHTIVAVRSQWVVILALLLPSLLFFSGASASALLVNLVAIPWMGLLILPSIMLGAVMPMGISGFCWQFADWQLALLMRFLHGVDGRFPSWQWLTAPGWWVVGLALVSVLILMLPRGFPGRLLGWCMLPVVLAPALPWRSQEPTALSVTVLDVGQGLAVAVASDDQYLVLDTGAGISGGWSAGSSVVAPYLVGEGATEIAALVVSHGDRDHAGGAAGLAEVLPVSEVIAPGDLGARLAGTFPRPTTSTGCTAGERLSVADLNIQWLWPPASPRVDGEENDHSCVALLDWRGVRILFTGDISRKVERRLAALYPDFAPVDLLIVPHHGSRTSSSATLLDWSQPARAVFSAGYRHHFSHPHPAVVQRLSSRGVKLSNTADAGAVRFLWLAGSVVPEVYCARDSGRFWRTLGPLSECG</sequence>
<dbReference type="InterPro" id="IPR025405">
    <property type="entry name" value="DUF4131"/>
</dbReference>
<dbReference type="NCBIfam" id="TIGR00360">
    <property type="entry name" value="ComEC_N-term"/>
    <property type="match status" value="1"/>
</dbReference>
<evidence type="ECO:0000313" key="9">
    <source>
        <dbReference type="EMBL" id="QHQ39040.1"/>
    </source>
</evidence>
<evidence type="ECO:0000256" key="6">
    <source>
        <dbReference type="SAM" id="Phobius"/>
    </source>
</evidence>
<feature type="transmembrane region" description="Helical" evidence="6">
    <location>
        <begin position="39"/>
        <end position="61"/>
    </location>
</feature>
<dbReference type="InterPro" id="IPR001279">
    <property type="entry name" value="Metallo-B-lactamas"/>
</dbReference>
<dbReference type="EMBL" id="CP047491">
    <property type="protein sequence ID" value="QHQ39040.1"/>
    <property type="molecule type" value="Genomic_DNA"/>
</dbReference>
<protein>
    <submittedName>
        <fullName evidence="8 9">Competence protein ComEC</fullName>
    </submittedName>
</protein>
<feature type="transmembrane region" description="Helical" evidence="6">
    <location>
        <begin position="366"/>
        <end position="384"/>
    </location>
</feature>
<name>A0A6P1TBS8_9GAMM</name>
<evidence type="ECO:0000259" key="7">
    <source>
        <dbReference type="SMART" id="SM00849"/>
    </source>
</evidence>
<keyword evidence="2" id="KW-1003">Cell membrane</keyword>
<dbReference type="Pfam" id="PF13567">
    <property type="entry name" value="DUF4131"/>
    <property type="match status" value="1"/>
</dbReference>
<dbReference type="Pfam" id="PF00753">
    <property type="entry name" value="Lactamase_B"/>
    <property type="match status" value="1"/>
</dbReference>
<comment type="subcellular location">
    <subcellularLocation>
        <location evidence="1">Cell membrane</location>
        <topology evidence="1">Multi-pass membrane protein</topology>
    </subcellularLocation>
</comment>
<keyword evidence="4 6" id="KW-1133">Transmembrane helix</keyword>
<evidence type="ECO:0000256" key="1">
    <source>
        <dbReference type="ARBA" id="ARBA00004651"/>
    </source>
</evidence>